<keyword evidence="5" id="KW-0808">Transferase</keyword>
<dbReference type="InterPro" id="IPR036868">
    <property type="entry name" value="TusA-like_sf"/>
</dbReference>
<dbReference type="PANTHER" id="PTHR33279">
    <property type="entry name" value="SULFUR CARRIER PROTEIN YEDF-RELATED"/>
    <property type="match status" value="1"/>
</dbReference>
<comment type="similarity">
    <text evidence="1 3">Belongs to the sulfur carrier protein TusA family.</text>
</comment>
<dbReference type="SUPFAM" id="SSF64307">
    <property type="entry name" value="SirA-like"/>
    <property type="match status" value="1"/>
</dbReference>
<keyword evidence="2 3" id="KW-0963">Cytoplasm</keyword>
<evidence type="ECO:0000256" key="2">
    <source>
        <dbReference type="ARBA" id="ARBA00022490"/>
    </source>
</evidence>
<dbReference type="PROSITE" id="PS01148">
    <property type="entry name" value="UPF0033"/>
    <property type="match status" value="1"/>
</dbReference>
<comment type="function">
    <text evidence="3">Sulfur carrier protein which probably makes part of a sulfur-relay system.</text>
</comment>
<reference evidence="6" key="1">
    <citation type="submission" date="2018-06" db="EMBL/GenBank/DDBJ databases">
        <title>Complete genome of Pseudomonas insecticola strain QZS01.</title>
        <authorList>
            <person name="Wang J."/>
            <person name="Su Q."/>
        </authorList>
    </citation>
    <scope>NUCLEOTIDE SEQUENCE [LARGE SCALE GENOMIC DNA]</scope>
    <source>
        <strain evidence="6">QZS01</strain>
    </source>
</reference>
<dbReference type="RefSeq" id="WP_127163871.1">
    <property type="nucleotide sequence ID" value="NZ_CP029822.1"/>
</dbReference>
<dbReference type="NCBIfam" id="NF001423">
    <property type="entry name" value="PRK00299.1"/>
    <property type="match status" value="1"/>
</dbReference>
<dbReference type="GO" id="GO:0005737">
    <property type="term" value="C:cytoplasm"/>
    <property type="evidence" value="ECO:0007669"/>
    <property type="project" value="UniProtKB-SubCell"/>
</dbReference>
<dbReference type="Pfam" id="PF01206">
    <property type="entry name" value="TusA"/>
    <property type="match status" value="1"/>
</dbReference>
<keyword evidence="6" id="KW-1185">Reference proteome</keyword>
<feature type="active site" description="Cysteine persulfide intermediate" evidence="3">
    <location>
        <position position="19"/>
    </location>
</feature>
<dbReference type="Gene3D" id="3.30.110.40">
    <property type="entry name" value="TusA-like domain"/>
    <property type="match status" value="1"/>
</dbReference>
<evidence type="ECO:0000313" key="6">
    <source>
        <dbReference type="Proteomes" id="UP000273143"/>
    </source>
</evidence>
<comment type="subcellular location">
    <subcellularLocation>
        <location evidence="3">Cytoplasm</location>
    </subcellularLocation>
</comment>
<gene>
    <name evidence="3 5" type="primary">tusA</name>
    <name evidence="5" type="ORF">DM558_09965</name>
</gene>
<dbReference type="GO" id="GO:0002143">
    <property type="term" value="P:tRNA wobble position uridine thiolation"/>
    <property type="evidence" value="ECO:0007669"/>
    <property type="project" value="InterPro"/>
</dbReference>
<organism evidence="5 6">
    <name type="scientific">Entomomonas moraniae</name>
    <dbReference type="NCBI Taxonomy" id="2213226"/>
    <lineage>
        <taxon>Bacteria</taxon>
        <taxon>Pseudomonadati</taxon>
        <taxon>Pseudomonadota</taxon>
        <taxon>Gammaproteobacteria</taxon>
        <taxon>Pseudomonadales</taxon>
        <taxon>Pseudomonadaceae</taxon>
        <taxon>Entomomonas</taxon>
    </lineage>
</organism>
<dbReference type="Proteomes" id="UP000273143">
    <property type="component" value="Chromosome"/>
</dbReference>
<name>A0A3Q9JLR2_9GAMM</name>
<evidence type="ECO:0000256" key="3">
    <source>
        <dbReference type="HAMAP-Rule" id="MF_00413"/>
    </source>
</evidence>
<dbReference type="CDD" id="cd03423">
    <property type="entry name" value="SirA"/>
    <property type="match status" value="1"/>
</dbReference>
<dbReference type="GO" id="GO:0016740">
    <property type="term" value="F:transferase activity"/>
    <property type="evidence" value="ECO:0007669"/>
    <property type="project" value="UniProtKB-KW"/>
</dbReference>
<evidence type="ECO:0000259" key="4">
    <source>
        <dbReference type="PROSITE" id="PS01148"/>
    </source>
</evidence>
<dbReference type="InterPro" id="IPR001455">
    <property type="entry name" value="TusA-like"/>
</dbReference>
<dbReference type="AlphaFoldDB" id="A0A3Q9JLR2"/>
<dbReference type="PANTHER" id="PTHR33279:SF2">
    <property type="entry name" value="SULFUR CARRIER PROTEIN TUSA"/>
    <property type="match status" value="1"/>
</dbReference>
<sequence>MDQTTLQTDEVLDATGLICPEPIMLLHNKIRDLPAGGLLKVIATDPSTQRDIPKFCNFLDHQLIDQQQTDETYYYWIRKKGD</sequence>
<dbReference type="EMBL" id="CP029822">
    <property type="protein sequence ID" value="AZS51078.1"/>
    <property type="molecule type" value="Genomic_DNA"/>
</dbReference>
<dbReference type="GO" id="GO:0097163">
    <property type="term" value="F:sulfur carrier activity"/>
    <property type="evidence" value="ECO:0007669"/>
    <property type="project" value="UniProtKB-UniRule"/>
</dbReference>
<accession>A0A3Q9JLR2</accession>
<evidence type="ECO:0000256" key="1">
    <source>
        <dbReference type="ARBA" id="ARBA00008984"/>
    </source>
</evidence>
<protein>
    <recommendedName>
        <fullName evidence="3">Sulfur carrier protein TusA</fullName>
    </recommendedName>
</protein>
<dbReference type="InterPro" id="IPR022931">
    <property type="entry name" value="Sulphur_carrier_TusA"/>
</dbReference>
<dbReference type="HAMAP" id="MF_00413">
    <property type="entry name" value="Thiourid_synth_A"/>
    <property type="match status" value="1"/>
</dbReference>
<dbReference type="KEGG" id="emo:DM558_09965"/>
<proteinExistence type="inferred from homology"/>
<feature type="domain" description="UPF0033" evidence="4">
    <location>
        <begin position="12"/>
        <end position="36"/>
    </location>
</feature>
<evidence type="ECO:0000313" key="5">
    <source>
        <dbReference type="EMBL" id="AZS51078.1"/>
    </source>
</evidence>